<keyword evidence="10" id="KW-1133">Transmembrane helix</keyword>
<evidence type="ECO:0000256" key="1">
    <source>
        <dbReference type="ARBA" id="ARBA00010457"/>
    </source>
</evidence>
<keyword evidence="2 9" id="KW-0479">Metal-binding</keyword>
<evidence type="ECO:0000313" key="12">
    <source>
        <dbReference type="EMBL" id="ADY47865.1"/>
    </source>
</evidence>
<comment type="cofactor">
    <cofactor evidence="9">
        <name>Cu cation</name>
        <dbReference type="ChEBI" id="CHEBI:23378"/>
    </cofactor>
    <text evidence="9">Binds 1 copper ion per subunit.</text>
</comment>
<name>F1LCL1_ASCSU</name>
<keyword evidence="10" id="KW-0472">Membrane</keyword>
<keyword evidence="7" id="KW-1015">Disulfide bond</keyword>
<evidence type="ECO:0000256" key="6">
    <source>
        <dbReference type="ARBA" id="ARBA00023008"/>
    </source>
</evidence>
<dbReference type="InterPro" id="IPR001424">
    <property type="entry name" value="SOD_Cu_Zn_dom"/>
</dbReference>
<protein>
    <recommendedName>
        <fullName evidence="9">Superoxide dismutase [Cu-Zn]</fullName>
        <ecNumber evidence="9">1.15.1.1</ecNumber>
    </recommendedName>
</protein>
<dbReference type="GO" id="GO:0005507">
    <property type="term" value="F:copper ion binding"/>
    <property type="evidence" value="ECO:0007669"/>
    <property type="project" value="InterPro"/>
</dbReference>
<dbReference type="InterPro" id="IPR024134">
    <property type="entry name" value="SOD_Cu/Zn_/chaperone"/>
</dbReference>
<feature type="domain" description="Superoxide dismutase copper/zinc binding" evidence="11">
    <location>
        <begin position="104"/>
        <end position="235"/>
    </location>
</feature>
<keyword evidence="3 9" id="KW-0862">Zinc</keyword>
<evidence type="ECO:0000256" key="2">
    <source>
        <dbReference type="ARBA" id="ARBA00022723"/>
    </source>
</evidence>
<dbReference type="InterPro" id="IPR036423">
    <property type="entry name" value="SOD-like_Cu/Zn_dom_sf"/>
</dbReference>
<evidence type="ECO:0000256" key="8">
    <source>
        <dbReference type="ARBA" id="ARBA00049204"/>
    </source>
</evidence>
<evidence type="ECO:0000256" key="4">
    <source>
        <dbReference type="ARBA" id="ARBA00022862"/>
    </source>
</evidence>
<organism evidence="12">
    <name type="scientific">Ascaris suum</name>
    <name type="common">Pig roundworm</name>
    <name type="synonym">Ascaris lumbricoides</name>
    <dbReference type="NCBI Taxonomy" id="6253"/>
    <lineage>
        <taxon>Eukaryota</taxon>
        <taxon>Metazoa</taxon>
        <taxon>Ecdysozoa</taxon>
        <taxon>Nematoda</taxon>
        <taxon>Chromadorea</taxon>
        <taxon>Rhabditida</taxon>
        <taxon>Spirurina</taxon>
        <taxon>Ascaridomorpha</taxon>
        <taxon>Ascaridoidea</taxon>
        <taxon>Ascarididae</taxon>
        <taxon>Ascaris</taxon>
    </lineage>
</organism>
<keyword evidence="5 9" id="KW-0560">Oxidoreductase</keyword>
<comment type="similarity">
    <text evidence="1 9">Belongs to the Cu-Zn superoxide dismutase family.</text>
</comment>
<accession>F1LCL1</accession>
<evidence type="ECO:0000256" key="10">
    <source>
        <dbReference type="SAM" id="Phobius"/>
    </source>
</evidence>
<dbReference type="Pfam" id="PF00080">
    <property type="entry name" value="Sod_Cu"/>
    <property type="match status" value="1"/>
</dbReference>
<comment type="cofactor">
    <cofactor evidence="9">
        <name>Zn(2+)</name>
        <dbReference type="ChEBI" id="CHEBI:29105"/>
    </cofactor>
    <text evidence="9">Binds 1 zinc ion per subunit.</text>
</comment>
<dbReference type="PANTHER" id="PTHR10003">
    <property type="entry name" value="SUPEROXIDE DISMUTASE CU-ZN -RELATED"/>
    <property type="match status" value="1"/>
</dbReference>
<dbReference type="InterPro" id="IPR018152">
    <property type="entry name" value="SOD_Cu/Zn_BS"/>
</dbReference>
<dbReference type="Gene3D" id="2.60.40.200">
    <property type="entry name" value="Superoxide dismutase, copper/zinc binding domain"/>
    <property type="match status" value="1"/>
</dbReference>
<sequence length="239" mass="25497">MTLVISLHLSRAPALVAKYTHAKCADPTKTRLSVAHVSQPSHLWSVRYLVHDHRINAFTMSVFLLQIALLSAFLFPSICADAVKARAYTLKANERSNAPFELLGIIDFTQFGGTLKINGTLHGLSPGLHGFHVHDKGDIGDGCKAAGAHFNPTNKSHGAPTDFERHVGDLGNIEASQAGVAHISIEDSLVSLHGPYSIIGRTIVVHERADDLGRGNTEASRTTGDSGARIACGIIGIVN</sequence>
<dbReference type="CDD" id="cd00305">
    <property type="entry name" value="Cu-Zn_Superoxide_Dismutase"/>
    <property type="match status" value="1"/>
</dbReference>
<comment type="function">
    <text evidence="9">Destroys radicals which are normally produced within the cells and which are toxic to biological systems.</text>
</comment>
<dbReference type="FunFam" id="2.60.40.200:FF:000003">
    <property type="entry name" value="Superoxide dismutase [Cu-Zn], chloroplastic"/>
    <property type="match status" value="1"/>
</dbReference>
<dbReference type="AlphaFoldDB" id="F1LCL1"/>
<comment type="catalytic activity">
    <reaction evidence="8 9">
        <text>2 superoxide + 2 H(+) = H2O2 + O2</text>
        <dbReference type="Rhea" id="RHEA:20696"/>
        <dbReference type="ChEBI" id="CHEBI:15378"/>
        <dbReference type="ChEBI" id="CHEBI:15379"/>
        <dbReference type="ChEBI" id="CHEBI:16240"/>
        <dbReference type="ChEBI" id="CHEBI:18421"/>
        <dbReference type="EC" id="1.15.1.1"/>
    </reaction>
</comment>
<evidence type="ECO:0000256" key="3">
    <source>
        <dbReference type="ARBA" id="ARBA00022833"/>
    </source>
</evidence>
<reference evidence="12" key="1">
    <citation type="journal article" date="2011" name="Genome Res.">
        <title>Deep small RNA sequencing from the nematode Ascaris reveals conservation, functional diversification, and novel developmental profiles.</title>
        <authorList>
            <person name="Wang J."/>
            <person name="Czech B."/>
            <person name="Crunk A."/>
            <person name="Wallace A."/>
            <person name="Mitreva M."/>
            <person name="Hannon G.J."/>
            <person name="Davis R.E."/>
        </authorList>
    </citation>
    <scope>NUCLEOTIDE SEQUENCE</scope>
</reference>
<evidence type="ECO:0000256" key="7">
    <source>
        <dbReference type="ARBA" id="ARBA00023157"/>
    </source>
</evidence>
<dbReference type="GO" id="GO:0004784">
    <property type="term" value="F:superoxide dismutase activity"/>
    <property type="evidence" value="ECO:0007669"/>
    <property type="project" value="UniProtKB-EC"/>
</dbReference>
<keyword evidence="10" id="KW-0812">Transmembrane</keyword>
<evidence type="ECO:0000256" key="9">
    <source>
        <dbReference type="RuleBase" id="RU000393"/>
    </source>
</evidence>
<feature type="transmembrane region" description="Helical" evidence="10">
    <location>
        <begin position="55"/>
        <end position="75"/>
    </location>
</feature>
<evidence type="ECO:0000259" key="11">
    <source>
        <dbReference type="Pfam" id="PF00080"/>
    </source>
</evidence>
<dbReference type="PRINTS" id="PR00068">
    <property type="entry name" value="CUZNDISMTASE"/>
</dbReference>
<dbReference type="PROSITE" id="PS00087">
    <property type="entry name" value="SOD_CU_ZN_1"/>
    <property type="match status" value="1"/>
</dbReference>
<dbReference type="PROSITE" id="PS00332">
    <property type="entry name" value="SOD_CU_ZN_2"/>
    <property type="match status" value="1"/>
</dbReference>
<dbReference type="EC" id="1.15.1.1" evidence="9"/>
<keyword evidence="4" id="KW-0049">Antioxidant</keyword>
<evidence type="ECO:0000256" key="5">
    <source>
        <dbReference type="ARBA" id="ARBA00023002"/>
    </source>
</evidence>
<dbReference type="EMBL" id="JI177709">
    <property type="protein sequence ID" value="ADY47865.1"/>
    <property type="molecule type" value="mRNA"/>
</dbReference>
<dbReference type="SUPFAM" id="SSF49329">
    <property type="entry name" value="Cu,Zn superoxide dismutase-like"/>
    <property type="match status" value="1"/>
</dbReference>
<keyword evidence="6 9" id="KW-0186">Copper</keyword>
<proteinExistence type="evidence at transcript level"/>